<name>A0A2G9P295_AQUCT</name>
<protein>
    <submittedName>
        <fullName evidence="1">Uncharacterized protein</fullName>
    </submittedName>
</protein>
<evidence type="ECO:0000313" key="2">
    <source>
        <dbReference type="Proteomes" id="UP000228934"/>
    </source>
</evidence>
<sequence>MQTLFSVRRGQSAAVYTSGRRSTSVGHQNQLFRVFHTGAPLDTRDLYMCDTLPKK</sequence>
<dbReference type="AlphaFoldDB" id="A0A2G9P295"/>
<keyword evidence="2" id="KW-1185">Reference proteome</keyword>
<dbReference type="EMBL" id="KV922995">
    <property type="protein sequence ID" value="PIN97455.1"/>
    <property type="molecule type" value="Genomic_DNA"/>
</dbReference>
<organism evidence="1 2">
    <name type="scientific">Aquarana catesbeiana</name>
    <name type="common">American bullfrog</name>
    <name type="synonym">Rana catesbeiana</name>
    <dbReference type="NCBI Taxonomy" id="8400"/>
    <lineage>
        <taxon>Eukaryota</taxon>
        <taxon>Metazoa</taxon>
        <taxon>Chordata</taxon>
        <taxon>Craniata</taxon>
        <taxon>Vertebrata</taxon>
        <taxon>Euteleostomi</taxon>
        <taxon>Amphibia</taxon>
        <taxon>Batrachia</taxon>
        <taxon>Anura</taxon>
        <taxon>Neobatrachia</taxon>
        <taxon>Ranoidea</taxon>
        <taxon>Ranidae</taxon>
        <taxon>Aquarana</taxon>
    </lineage>
</organism>
<evidence type="ECO:0000313" key="1">
    <source>
        <dbReference type="EMBL" id="PIN97455.1"/>
    </source>
</evidence>
<proteinExistence type="predicted"/>
<accession>A0A2G9P295</accession>
<reference evidence="2" key="1">
    <citation type="journal article" date="2017" name="Nat. Commun.">
        <title>The North American bullfrog draft genome provides insight into hormonal regulation of long noncoding RNA.</title>
        <authorList>
            <person name="Hammond S.A."/>
            <person name="Warren R.L."/>
            <person name="Vandervalk B.P."/>
            <person name="Kucuk E."/>
            <person name="Khan H."/>
            <person name="Gibb E.A."/>
            <person name="Pandoh P."/>
            <person name="Kirk H."/>
            <person name="Zhao Y."/>
            <person name="Jones M."/>
            <person name="Mungall A.J."/>
            <person name="Coope R."/>
            <person name="Pleasance S."/>
            <person name="Moore R.A."/>
            <person name="Holt R.A."/>
            <person name="Round J.M."/>
            <person name="Ohora S."/>
            <person name="Walle B.V."/>
            <person name="Veldhoen N."/>
            <person name="Helbing C.C."/>
            <person name="Birol I."/>
        </authorList>
    </citation>
    <scope>NUCLEOTIDE SEQUENCE [LARGE SCALE GENOMIC DNA]</scope>
</reference>
<dbReference type="Proteomes" id="UP000228934">
    <property type="component" value="Unassembled WGS sequence"/>
</dbReference>
<gene>
    <name evidence="1" type="ORF">AB205_0101420</name>
</gene>